<proteinExistence type="predicted"/>
<dbReference type="AlphaFoldDB" id="A0A914CEQ1"/>
<name>A0A914CEQ1_9BILA</name>
<keyword evidence="1" id="KW-1185">Reference proteome</keyword>
<organism evidence="1 2">
    <name type="scientific">Acrobeloides nanus</name>
    <dbReference type="NCBI Taxonomy" id="290746"/>
    <lineage>
        <taxon>Eukaryota</taxon>
        <taxon>Metazoa</taxon>
        <taxon>Ecdysozoa</taxon>
        <taxon>Nematoda</taxon>
        <taxon>Chromadorea</taxon>
        <taxon>Rhabditida</taxon>
        <taxon>Tylenchina</taxon>
        <taxon>Cephalobomorpha</taxon>
        <taxon>Cephaloboidea</taxon>
        <taxon>Cephalobidae</taxon>
        <taxon>Acrobeloides</taxon>
    </lineage>
</organism>
<dbReference type="WBParaSite" id="ACRNAN_scaffold101.g32079.t1">
    <property type="protein sequence ID" value="ACRNAN_scaffold101.g32079.t1"/>
    <property type="gene ID" value="ACRNAN_scaffold101.g32079"/>
</dbReference>
<evidence type="ECO:0000313" key="1">
    <source>
        <dbReference type="Proteomes" id="UP000887540"/>
    </source>
</evidence>
<protein>
    <submittedName>
        <fullName evidence="2">Uncharacterized protein</fullName>
    </submittedName>
</protein>
<dbReference type="PANTHER" id="PTHR34311:SF2">
    <property type="entry name" value="CONJUGAL TRANSFER PROTEIN TRAN"/>
    <property type="match status" value="1"/>
</dbReference>
<sequence>MFKNGSIPSFQYVCSGRDKFESHLRTRGIYDSCLSRYFLMNKQGADWTTVMTYIRLYQHLDFICNQGFEQIAQKSTWFCLQANLNTGCDQTCDNNWNNWNGNYATLCPTVQSYSSCKKTCWDQNCAGTSLGYYACEDVRIGFAQDCRGLRCYVN</sequence>
<accession>A0A914CEQ1</accession>
<dbReference type="Proteomes" id="UP000887540">
    <property type="component" value="Unplaced"/>
</dbReference>
<dbReference type="PANTHER" id="PTHR34311">
    <property type="entry name" value="PROTEIN CBG21698-RELATED"/>
    <property type="match status" value="1"/>
</dbReference>
<evidence type="ECO:0000313" key="2">
    <source>
        <dbReference type="WBParaSite" id="ACRNAN_scaffold101.g32079.t1"/>
    </source>
</evidence>
<reference evidence="2" key="1">
    <citation type="submission" date="2022-11" db="UniProtKB">
        <authorList>
            <consortium name="WormBaseParasite"/>
        </authorList>
    </citation>
    <scope>IDENTIFICATION</scope>
</reference>